<evidence type="ECO:0000313" key="1">
    <source>
        <dbReference type="EMBL" id="EHN08820.1"/>
    </source>
</evidence>
<dbReference type="AlphaFoldDB" id="H0EBX9"/>
<proteinExistence type="predicted"/>
<accession>H0EBX9</accession>
<gene>
    <name evidence="1" type="ORF">PAI11_43640</name>
</gene>
<keyword evidence="2" id="KW-1185">Reference proteome</keyword>
<reference evidence="1 2" key="1">
    <citation type="journal article" date="2013" name="Biodegradation">
        <title>Quantitative proteomic analysis of ibuprofen-degrading Patulibacter sp. strain I11.</title>
        <authorList>
            <person name="Almeida B."/>
            <person name="Kjeldal H."/>
            <person name="Lolas I."/>
            <person name="Knudsen A.D."/>
            <person name="Carvalho G."/>
            <person name="Nielsen K.L."/>
            <person name="Barreto Crespo M.T."/>
            <person name="Stensballe A."/>
            <person name="Nielsen J.L."/>
        </authorList>
    </citation>
    <scope>NUCLEOTIDE SEQUENCE [LARGE SCALE GENOMIC DNA]</scope>
    <source>
        <strain evidence="1 2">I11</strain>
    </source>
</reference>
<dbReference type="EMBL" id="AGUD01000321">
    <property type="protein sequence ID" value="EHN08820.1"/>
    <property type="molecule type" value="Genomic_DNA"/>
</dbReference>
<protein>
    <submittedName>
        <fullName evidence="1">Uncharacterized protein</fullName>
    </submittedName>
</protein>
<evidence type="ECO:0000313" key="2">
    <source>
        <dbReference type="Proteomes" id="UP000005143"/>
    </source>
</evidence>
<organism evidence="1 2">
    <name type="scientific">Patulibacter medicamentivorans</name>
    <dbReference type="NCBI Taxonomy" id="1097667"/>
    <lineage>
        <taxon>Bacteria</taxon>
        <taxon>Bacillati</taxon>
        <taxon>Actinomycetota</taxon>
        <taxon>Thermoleophilia</taxon>
        <taxon>Solirubrobacterales</taxon>
        <taxon>Patulibacteraceae</taxon>
        <taxon>Patulibacter</taxon>
    </lineage>
</organism>
<sequence length="46" mass="4948">MVDAHGPRPQTRVCGAGSVRRTAATIGRRGRLYRREPDRARGAGSA</sequence>
<dbReference type="Proteomes" id="UP000005143">
    <property type="component" value="Unassembled WGS sequence"/>
</dbReference>
<name>H0EBX9_9ACTN</name>
<comment type="caution">
    <text evidence="1">The sequence shown here is derived from an EMBL/GenBank/DDBJ whole genome shotgun (WGS) entry which is preliminary data.</text>
</comment>